<keyword evidence="2" id="KW-0472">Membrane</keyword>
<evidence type="ECO:0000256" key="2">
    <source>
        <dbReference type="SAM" id="Phobius"/>
    </source>
</evidence>
<reference evidence="4" key="1">
    <citation type="journal article" date="2015" name="Nature">
        <title>Complex archaea that bridge the gap between prokaryotes and eukaryotes.</title>
        <authorList>
            <person name="Spang A."/>
            <person name="Saw J.H."/>
            <person name="Jorgensen S.L."/>
            <person name="Zaremba-Niedzwiedzka K."/>
            <person name="Martijn J."/>
            <person name="Lind A.E."/>
            <person name="van Eijk R."/>
            <person name="Schleper C."/>
            <person name="Guy L."/>
            <person name="Ettema T.J."/>
        </authorList>
    </citation>
    <scope>NUCLEOTIDE SEQUENCE</scope>
</reference>
<evidence type="ECO:0000313" key="4">
    <source>
        <dbReference type="EMBL" id="KKL22710.1"/>
    </source>
</evidence>
<organism evidence="4">
    <name type="scientific">marine sediment metagenome</name>
    <dbReference type="NCBI Taxonomy" id="412755"/>
    <lineage>
        <taxon>unclassified sequences</taxon>
        <taxon>metagenomes</taxon>
        <taxon>ecological metagenomes</taxon>
    </lineage>
</organism>
<feature type="non-terminal residue" evidence="4">
    <location>
        <position position="523"/>
    </location>
</feature>
<feature type="non-terminal residue" evidence="4">
    <location>
        <position position="1"/>
    </location>
</feature>
<protein>
    <recommendedName>
        <fullName evidence="3">Phage tail tape measure protein domain-containing protein</fullName>
    </recommendedName>
</protein>
<dbReference type="InterPro" id="IPR010090">
    <property type="entry name" value="Phage_tape_meas"/>
</dbReference>
<dbReference type="AlphaFoldDB" id="A0A0F9BLM0"/>
<evidence type="ECO:0000256" key="1">
    <source>
        <dbReference type="ARBA" id="ARBA00022612"/>
    </source>
</evidence>
<sequence length="523" mass="56772">AAVASGGLEGIGRNFDDLSIKAREMGRTTTFTSTEVANAMYEMVSSGLSVAETWVTIGAVVNFAGATMSSLGVSVDVLTQIMKSWNLPASEMGDIADVLVEAINNTTLNVDRLRNALKFAAPAAAAFDQSLEDTIAVVSFFVDVTKQGGISGRAFRQALVRLASSTKKTRDTIATLNSTLDGSRITLEQLDPRTTGVIELFTTLANSTLSAAEAMTIFGARSGPVVYLAIDRIREAALAGAAGLDELRDKLEMAKVLDVSRKQFEFFMTSVKSGFLLLKSAATEFMLTIFDYVRPGVIMMQAVGMKFLRTLRDNVDVLIRSIRTLILAVGGLMTVAAARLIFIGLAKALEWTRIAMLDLTTATEAATLVWERFGQYIMLFLVVAVLQRVMDEFRTFERVVNSFKSSATKAGEEAEGMATEFSKLQAIVDVVIIVVQGFTMGIQEAVLWIKKTELAAGSLYLTMGLLGGFSEEFTQKIRDRVVALSDEVAILELARQAQLDELDGRIRSIGVINTQTDRVMQMS</sequence>
<accession>A0A0F9BLM0</accession>
<comment type="caution">
    <text evidence="4">The sequence shown here is derived from an EMBL/GenBank/DDBJ whole genome shotgun (WGS) entry which is preliminary data.</text>
</comment>
<keyword evidence="1" id="KW-1188">Viral release from host cell</keyword>
<dbReference type="NCBIfam" id="TIGR01760">
    <property type="entry name" value="tape_meas_TP901"/>
    <property type="match status" value="1"/>
</dbReference>
<dbReference type="PANTHER" id="PTHR37813">
    <property type="entry name" value="FELS-2 PROPHAGE PROTEIN"/>
    <property type="match status" value="1"/>
</dbReference>
<feature type="transmembrane region" description="Helical" evidence="2">
    <location>
        <begin position="325"/>
        <end position="346"/>
    </location>
</feature>
<name>A0A0F9BLM0_9ZZZZ</name>
<gene>
    <name evidence="4" type="ORF">LCGC14_2432720</name>
</gene>
<dbReference type="Pfam" id="PF10145">
    <property type="entry name" value="PhageMin_Tail"/>
    <property type="match status" value="1"/>
</dbReference>
<proteinExistence type="predicted"/>
<evidence type="ECO:0000259" key="3">
    <source>
        <dbReference type="Pfam" id="PF10145"/>
    </source>
</evidence>
<feature type="domain" description="Phage tail tape measure protein" evidence="3">
    <location>
        <begin position="21"/>
        <end position="206"/>
    </location>
</feature>
<dbReference type="EMBL" id="LAZR01037247">
    <property type="protein sequence ID" value="KKL22710.1"/>
    <property type="molecule type" value="Genomic_DNA"/>
</dbReference>
<dbReference type="PANTHER" id="PTHR37813:SF1">
    <property type="entry name" value="FELS-2 PROPHAGE PROTEIN"/>
    <property type="match status" value="1"/>
</dbReference>
<keyword evidence="2" id="KW-0812">Transmembrane</keyword>
<keyword evidence="2" id="KW-1133">Transmembrane helix</keyword>